<proteinExistence type="predicted"/>
<organism evidence="1">
    <name type="scientific">Enterocloster bolteae</name>
    <dbReference type="NCBI Taxonomy" id="208479"/>
    <lineage>
        <taxon>Bacteria</taxon>
        <taxon>Bacillati</taxon>
        <taxon>Bacillota</taxon>
        <taxon>Clostridia</taxon>
        <taxon>Lachnospirales</taxon>
        <taxon>Lachnospiraceae</taxon>
        <taxon>Enterocloster</taxon>
    </lineage>
</organism>
<gene>
    <name evidence="1" type="ORF">CBLFYP116_02026</name>
</gene>
<accession>A0A6N2U6L0</accession>
<dbReference type="Gene3D" id="3.40.50.11350">
    <property type="match status" value="1"/>
</dbReference>
<dbReference type="RefSeq" id="WP_002570760.1">
    <property type="nucleotide sequence ID" value="NZ_BAABZS010000002.1"/>
</dbReference>
<evidence type="ECO:0000313" key="1">
    <source>
        <dbReference type="EMBL" id="VYT14214.1"/>
    </source>
</evidence>
<sequence>MTQYIAFGPMAGICNRIKRLFSALRFYGDSNDTIDMYWSISNIVTEPFGKLFEFKTEFLINEINMQINRDEPPNNCKSIEDGNVFRLLIKEGEVPNGFTKAYPKDIEGQECIDFEFDRIPQEVRKVYLNFFRRLQPSTLVKDRIEQLNMDTKYVAVHVRLNSQWKEFGRGSDDDLKKYLDEMKKYSKDTQFFLASCDKKVADFFRLELPGQINELPNKDYEGAVDAVADLYLLSRASVLIGSYASTFTEVAWWLSGCGQQVTIIGDYETFQKNQNDQSIGRKESIKEKIIRFLKNTKG</sequence>
<reference evidence="1" key="1">
    <citation type="submission" date="2019-11" db="EMBL/GenBank/DDBJ databases">
        <authorList>
            <person name="Feng L."/>
        </authorList>
    </citation>
    <scope>NUCLEOTIDE SEQUENCE</scope>
    <source>
        <strain evidence="1">CbolteaeLFYP116</strain>
    </source>
</reference>
<name>A0A6N2U6L0_9FIRM</name>
<dbReference type="GeneID" id="23114563"/>
<protein>
    <submittedName>
        <fullName evidence="1">Uncharacterized protein</fullName>
    </submittedName>
</protein>
<dbReference type="EMBL" id="CACRTF010000011">
    <property type="protein sequence ID" value="VYT14214.1"/>
    <property type="molecule type" value="Genomic_DNA"/>
</dbReference>
<dbReference type="AlphaFoldDB" id="A0A6N2U6L0"/>